<proteinExistence type="predicted"/>
<keyword evidence="2" id="KW-1185">Reference proteome</keyword>
<accession>A0A4C1V9S5</accession>
<sequence>MVIEPIPQFVGFCLQIASCTHTAKRQHGYGPARNSNGQLLCYVNDDPPERICVQIQMRETKPRSPDRIVILGPRPPRFGDGRSRLGIIHRFDVTMAEWHRERRSILPCYVIRRRSS</sequence>
<dbReference type="EMBL" id="BGZK01000307">
    <property type="protein sequence ID" value="GBP35668.1"/>
    <property type="molecule type" value="Genomic_DNA"/>
</dbReference>
<evidence type="ECO:0000313" key="1">
    <source>
        <dbReference type="EMBL" id="GBP35668.1"/>
    </source>
</evidence>
<dbReference type="AlphaFoldDB" id="A0A4C1V9S5"/>
<comment type="caution">
    <text evidence="1">The sequence shown here is derived from an EMBL/GenBank/DDBJ whole genome shotgun (WGS) entry which is preliminary data.</text>
</comment>
<gene>
    <name evidence="1" type="ORF">EVAR_74993_1</name>
</gene>
<reference evidence="1 2" key="1">
    <citation type="journal article" date="2019" name="Commun. Biol.">
        <title>The bagworm genome reveals a unique fibroin gene that provides high tensile strength.</title>
        <authorList>
            <person name="Kono N."/>
            <person name="Nakamura H."/>
            <person name="Ohtoshi R."/>
            <person name="Tomita M."/>
            <person name="Numata K."/>
            <person name="Arakawa K."/>
        </authorList>
    </citation>
    <scope>NUCLEOTIDE SEQUENCE [LARGE SCALE GENOMIC DNA]</scope>
</reference>
<protein>
    <submittedName>
        <fullName evidence="1">Uncharacterized protein</fullName>
    </submittedName>
</protein>
<evidence type="ECO:0000313" key="2">
    <source>
        <dbReference type="Proteomes" id="UP000299102"/>
    </source>
</evidence>
<name>A0A4C1V9S5_EUMVA</name>
<dbReference type="Proteomes" id="UP000299102">
    <property type="component" value="Unassembled WGS sequence"/>
</dbReference>
<organism evidence="1 2">
    <name type="scientific">Eumeta variegata</name>
    <name type="common">Bagworm moth</name>
    <name type="synonym">Eumeta japonica</name>
    <dbReference type="NCBI Taxonomy" id="151549"/>
    <lineage>
        <taxon>Eukaryota</taxon>
        <taxon>Metazoa</taxon>
        <taxon>Ecdysozoa</taxon>
        <taxon>Arthropoda</taxon>
        <taxon>Hexapoda</taxon>
        <taxon>Insecta</taxon>
        <taxon>Pterygota</taxon>
        <taxon>Neoptera</taxon>
        <taxon>Endopterygota</taxon>
        <taxon>Lepidoptera</taxon>
        <taxon>Glossata</taxon>
        <taxon>Ditrysia</taxon>
        <taxon>Tineoidea</taxon>
        <taxon>Psychidae</taxon>
        <taxon>Oiketicinae</taxon>
        <taxon>Eumeta</taxon>
    </lineage>
</organism>